<evidence type="ECO:0000256" key="1">
    <source>
        <dbReference type="ARBA" id="ARBA00004173"/>
    </source>
</evidence>
<dbReference type="EMBL" id="RHFK02000018">
    <property type="protein sequence ID" value="TWW60230.1"/>
    <property type="molecule type" value="Genomic_DNA"/>
</dbReference>
<dbReference type="Gene3D" id="1.10.287.110">
    <property type="entry name" value="DnaJ domain"/>
    <property type="match status" value="1"/>
</dbReference>
<comment type="subcellular location">
    <subcellularLocation>
        <location evidence="2">Cytoplasm</location>
    </subcellularLocation>
    <subcellularLocation>
        <location evidence="1">Mitochondrion</location>
    </subcellularLocation>
</comment>
<comment type="function">
    <text evidence="10">Acts as a co-chaperone in iron-sulfur cluster assembly in the cytoplasm. Also mediates complex formation between components of the cytosolic iron-sulfur biogenesis pathway and the CIA targeting complex composed of CIAO1, DIPK1B/FAM69B and MMS19 by binding directly to the scaffold protein ISCU and to CIAO1. This facilitates iron-sulfur cluster insertion into a number of cytoplasmic and nuclear proteins including POLD1, ELP3, DPYD and PPAT.</text>
</comment>
<evidence type="ECO:0000256" key="2">
    <source>
        <dbReference type="ARBA" id="ARBA00004496"/>
    </source>
</evidence>
<comment type="pathway">
    <text evidence="3">Cofactor biosynthesis; iron-sulfur cluster biosynthesis.</text>
</comment>
<dbReference type="Gene3D" id="1.20.1280.20">
    <property type="entry name" value="HscB, C-terminal domain"/>
    <property type="match status" value="1"/>
</dbReference>
<dbReference type="InterPro" id="IPR004640">
    <property type="entry name" value="HscB"/>
</dbReference>
<evidence type="ECO:0000256" key="8">
    <source>
        <dbReference type="ARBA" id="ARBA00023186"/>
    </source>
</evidence>
<evidence type="ECO:0000256" key="9">
    <source>
        <dbReference type="ARBA" id="ARBA00054586"/>
    </source>
</evidence>
<comment type="subunit">
    <text evidence="12">Interacts with ISCU and HSPA9 to form an iron-sulfur transfer complex. Interacts with SDHAF1 (via the first LYR motif); the interaction recruits the iron-sulfur transfer complex composed of HSC20, HSPA9 and ISCU and mediates the incorporation of iron-sulfur clusters into SDHB which also interacts with HSC20. Interacts with the cytoplasmic form of ISCU and with CIA complex member CIAO1 (via LYR motif).</text>
</comment>
<keyword evidence="7" id="KW-0496">Mitochondrion</keyword>
<comment type="function">
    <text evidence="9">Acts as a co-chaperone in iron-sulfur cluster assembly in mitochondria. Required for incorporation of iron-sulfur clusters into SDHB, the iron-sulfur protein subunit of succinate dehydrogenase that is involved in complex II of the mitochondrial electron transport chain. Recruited to SDHB by interaction with SDHAF1 which first binds SDHB and then recruits the iron-sulfur transfer complex formed by HSC20, HSPA9 and ISCU through direct binding to HSC20. Plays an essential role in hematopoiesis.</text>
</comment>
<evidence type="ECO:0000259" key="14">
    <source>
        <dbReference type="PROSITE" id="PS50076"/>
    </source>
</evidence>
<proteinExistence type="inferred from homology"/>
<dbReference type="PROSITE" id="PS50076">
    <property type="entry name" value="DNAJ_2"/>
    <property type="match status" value="1"/>
</dbReference>
<dbReference type="SUPFAM" id="SSF47144">
    <property type="entry name" value="HSC20 (HSCB), C-terminal oligomerisation domain"/>
    <property type="match status" value="1"/>
</dbReference>
<evidence type="ECO:0000256" key="4">
    <source>
        <dbReference type="ARBA" id="ARBA00010476"/>
    </source>
</evidence>
<dbReference type="AlphaFoldDB" id="A0A5C6N3F4"/>
<dbReference type="Pfam" id="PF07743">
    <property type="entry name" value="HSCB_C"/>
    <property type="match status" value="1"/>
</dbReference>
<dbReference type="PANTHER" id="PTHR14021:SF15">
    <property type="entry name" value="IRON-SULFUR CLUSTER CO-CHAPERONE PROTEIN HSCB"/>
    <property type="match status" value="1"/>
</dbReference>
<keyword evidence="5" id="KW-0963">Cytoplasm</keyword>
<evidence type="ECO:0000256" key="13">
    <source>
        <dbReference type="ARBA" id="ARBA00073563"/>
    </source>
</evidence>
<comment type="subunit">
    <text evidence="11">Homodimer. Interacts with ISCU (cytoplasmic form); this interaction stabilizes the (Fe-S) clusters on ISCU. Interacts with the CIA complex member CIAO1 (via LYR motif).</text>
</comment>
<dbReference type="InterPro" id="IPR009073">
    <property type="entry name" value="HscB_oligo_C"/>
</dbReference>
<keyword evidence="8" id="KW-0143">Chaperone</keyword>
<evidence type="ECO:0000256" key="6">
    <source>
        <dbReference type="ARBA" id="ARBA00022723"/>
    </source>
</evidence>
<evidence type="ECO:0000256" key="10">
    <source>
        <dbReference type="ARBA" id="ARBA00058496"/>
    </source>
</evidence>
<dbReference type="SMART" id="SM00271">
    <property type="entry name" value="DnaJ"/>
    <property type="match status" value="1"/>
</dbReference>
<dbReference type="InterPro" id="IPR001623">
    <property type="entry name" value="DnaJ_domain"/>
</dbReference>
<organism evidence="15 16">
    <name type="scientific">Takifugu flavidus</name>
    <name type="common">sansaifugu</name>
    <dbReference type="NCBI Taxonomy" id="433684"/>
    <lineage>
        <taxon>Eukaryota</taxon>
        <taxon>Metazoa</taxon>
        <taxon>Chordata</taxon>
        <taxon>Craniata</taxon>
        <taxon>Vertebrata</taxon>
        <taxon>Euteleostomi</taxon>
        <taxon>Actinopterygii</taxon>
        <taxon>Neopterygii</taxon>
        <taxon>Teleostei</taxon>
        <taxon>Neoteleostei</taxon>
        <taxon>Acanthomorphata</taxon>
        <taxon>Eupercaria</taxon>
        <taxon>Tetraodontiformes</taxon>
        <taxon>Tetradontoidea</taxon>
        <taxon>Tetraodontidae</taxon>
        <taxon>Takifugu</taxon>
    </lineage>
</organism>
<dbReference type="PANTHER" id="PTHR14021">
    <property type="entry name" value="IRON-SULFUR CLUSTER CO-CHAPERONE PROTEIN HSCB"/>
    <property type="match status" value="1"/>
</dbReference>
<gene>
    <name evidence="15" type="ORF">D4764_05G0003200</name>
</gene>
<evidence type="ECO:0000256" key="11">
    <source>
        <dbReference type="ARBA" id="ARBA00065241"/>
    </source>
</evidence>
<keyword evidence="6" id="KW-0479">Metal-binding</keyword>
<dbReference type="NCBIfam" id="TIGR00714">
    <property type="entry name" value="hscB"/>
    <property type="match status" value="1"/>
</dbReference>
<keyword evidence="16" id="KW-1185">Reference proteome</keyword>
<dbReference type="GO" id="GO:0051087">
    <property type="term" value="F:protein-folding chaperone binding"/>
    <property type="evidence" value="ECO:0007669"/>
    <property type="project" value="InterPro"/>
</dbReference>
<protein>
    <recommendedName>
        <fullName evidence="13">Iron-sulfur cluster co-chaperone protein HscB</fullName>
    </recommendedName>
</protein>
<reference evidence="15 16" key="1">
    <citation type="submission" date="2019-04" db="EMBL/GenBank/DDBJ databases">
        <title>Chromosome genome assembly for Takifugu flavidus.</title>
        <authorList>
            <person name="Xiao S."/>
        </authorList>
    </citation>
    <scope>NUCLEOTIDE SEQUENCE [LARGE SCALE GENOMIC DNA]</scope>
    <source>
        <strain evidence="15">HTHZ2018</strain>
        <tissue evidence="15">Muscle</tissue>
    </source>
</reference>
<evidence type="ECO:0000256" key="5">
    <source>
        <dbReference type="ARBA" id="ARBA00022490"/>
    </source>
</evidence>
<dbReference type="InterPro" id="IPR036386">
    <property type="entry name" value="HscB_C_sf"/>
</dbReference>
<dbReference type="FunFam" id="1.10.287.110:FF:000042">
    <property type="entry name" value="Iron-sulfur cluster co-chaperone protein HscB, mitochondrial"/>
    <property type="match status" value="1"/>
</dbReference>
<dbReference type="GO" id="GO:0001671">
    <property type="term" value="F:ATPase activator activity"/>
    <property type="evidence" value="ECO:0007669"/>
    <property type="project" value="InterPro"/>
</dbReference>
<evidence type="ECO:0000256" key="3">
    <source>
        <dbReference type="ARBA" id="ARBA00005151"/>
    </source>
</evidence>
<feature type="domain" description="J" evidence="14">
    <location>
        <begin position="118"/>
        <end position="190"/>
    </location>
</feature>
<dbReference type="InterPro" id="IPR036869">
    <property type="entry name" value="J_dom_sf"/>
</dbReference>
<comment type="similarity">
    <text evidence="4">Belongs to the HscB family.</text>
</comment>
<dbReference type="GO" id="GO:0005739">
    <property type="term" value="C:mitochondrion"/>
    <property type="evidence" value="ECO:0007669"/>
    <property type="project" value="UniProtKB-SubCell"/>
</dbReference>
<dbReference type="Proteomes" id="UP000324091">
    <property type="component" value="Chromosome 5"/>
</dbReference>
<dbReference type="SUPFAM" id="SSF46565">
    <property type="entry name" value="Chaperone J-domain"/>
    <property type="match status" value="1"/>
</dbReference>
<evidence type="ECO:0000313" key="16">
    <source>
        <dbReference type="Proteomes" id="UP000324091"/>
    </source>
</evidence>
<evidence type="ECO:0000256" key="12">
    <source>
        <dbReference type="ARBA" id="ARBA00065697"/>
    </source>
</evidence>
<dbReference type="GO" id="GO:0044571">
    <property type="term" value="P:[2Fe-2S] cluster assembly"/>
    <property type="evidence" value="ECO:0007669"/>
    <property type="project" value="InterPro"/>
</dbReference>
<dbReference type="GO" id="GO:0051259">
    <property type="term" value="P:protein complex oligomerization"/>
    <property type="evidence" value="ECO:0007669"/>
    <property type="project" value="InterPro"/>
</dbReference>
<name>A0A5C6N3F4_9TELE</name>
<evidence type="ECO:0000256" key="7">
    <source>
        <dbReference type="ARBA" id="ARBA00023128"/>
    </source>
</evidence>
<accession>A0A5C6N3F4</accession>
<comment type="caution">
    <text evidence="15">The sequence shown here is derived from an EMBL/GenBank/DDBJ whole genome shotgun (WGS) entry which is preliminary data.</text>
</comment>
<dbReference type="GO" id="GO:0046872">
    <property type="term" value="F:metal ion binding"/>
    <property type="evidence" value="ECO:0007669"/>
    <property type="project" value="UniProtKB-KW"/>
</dbReference>
<dbReference type="FunFam" id="1.20.1280.20:FF:000002">
    <property type="entry name" value="HscB mitochondrial iron-sulfur cluster co-chaperone"/>
    <property type="match status" value="1"/>
</dbReference>
<evidence type="ECO:0000313" key="15">
    <source>
        <dbReference type="EMBL" id="TWW60230.1"/>
    </source>
</evidence>
<sequence length="282" mass="32377">MLSSNTWRTLCSRRALLSPNRLLMNRKAGQATVRFSVNTKSLNDVSFAKQDSWRNNTIRKALGNEKKRIFSAHVVFLRNYSTSHIKLNCWKCKQPLENDPAFFCLACKVVQPPEEGTSYFKIMDCDYSFSLDTLKLQRRYVQLQRSLHPDNFSQKSVEEQKYSEIQSALVNKAYKTLLKPLSRGLYMLELQGMRIEEGTDSEADSQFLMELMEINEFLNEAQTAREAEQIGGDVKGKLTDLTKRIDAALLKGDLAAAKALLAQMKYYANIEEKVKQKLSEFM</sequence>